<dbReference type="Gene3D" id="3.30.1370.60">
    <property type="entry name" value="Hypothetical oxidoreductase yiak, domain 2"/>
    <property type="match status" value="1"/>
</dbReference>
<reference evidence="4 5" key="1">
    <citation type="submission" date="2018-06" db="EMBL/GenBank/DDBJ databases">
        <authorList>
            <consortium name="Pathogen Informatics"/>
            <person name="Doyle S."/>
        </authorList>
    </citation>
    <scope>NUCLEOTIDE SEQUENCE [LARGE SCALE GENOMIC DNA]</scope>
    <source>
        <strain evidence="4 5">NCTC13443</strain>
    </source>
</reference>
<organism evidence="4 5">
    <name type="scientific">Klebsiella pneumoniae</name>
    <dbReference type="NCBI Taxonomy" id="573"/>
    <lineage>
        <taxon>Bacteria</taxon>
        <taxon>Pseudomonadati</taxon>
        <taxon>Pseudomonadota</taxon>
        <taxon>Gammaproteobacteria</taxon>
        <taxon>Enterobacterales</taxon>
        <taxon>Enterobacteriaceae</taxon>
        <taxon>Klebsiella/Raoultella group</taxon>
        <taxon>Klebsiella</taxon>
        <taxon>Klebsiella pneumoniae complex</taxon>
    </lineage>
</organism>
<dbReference type="AlphaFoldDB" id="A0A377UV53"/>
<accession>A0A377UV53</accession>
<feature type="region of interest" description="Disordered" evidence="3">
    <location>
        <begin position="360"/>
        <end position="380"/>
    </location>
</feature>
<comment type="similarity">
    <text evidence="1">Belongs to the LDH2/MDH2 oxidoreductase family.</text>
</comment>
<dbReference type="PANTHER" id="PTHR11091:SF0">
    <property type="entry name" value="MALATE DEHYDROGENASE"/>
    <property type="match status" value="1"/>
</dbReference>
<dbReference type="InterPro" id="IPR003767">
    <property type="entry name" value="Malate/L-lactate_DH-like"/>
</dbReference>
<keyword evidence="2 4" id="KW-0560">Oxidoreductase</keyword>
<dbReference type="Proteomes" id="UP000255518">
    <property type="component" value="Unassembled WGS sequence"/>
</dbReference>
<sequence>MESVTLSLPEAYDLALEVLSANGFSADHAAAIARNVTAGERDGCASHGLWRLLGIVDTLRKGKVSPDAEPQIHDQAPGIARADAGGAFSLLAYERALPLLLEKARHNGIAALAINRCVHFSALFADIEPLTEAGLVGLACTPSHAWVAPAGGTRPLFGTNPIAFGWPRQDKPPFIVDMATSAAARGEIQLHQRSGKALPEGWGIDSQGQPTTDAAEVLNGAMLTFGGHKGSALAAMVELLAGPLIGDMTSAESLAWDNGAGGLPYGGELILALDPQRFLGAQAPEQLARAETLFMGMQEQGARLPGERRFACRQQSERQGSLSVVHCMMRFAPCARAGKARSAATRMPVKTACRARPARCSRHRPAATSSTYQRSDTGARCRTAEYRRPAHRCPAPGAAYNADP</sequence>
<dbReference type="GO" id="GO:0016491">
    <property type="term" value="F:oxidoreductase activity"/>
    <property type="evidence" value="ECO:0007669"/>
    <property type="project" value="UniProtKB-KW"/>
</dbReference>
<dbReference type="EMBL" id="UGKT01000001">
    <property type="protein sequence ID" value="STT01160.1"/>
    <property type="molecule type" value="Genomic_DNA"/>
</dbReference>
<evidence type="ECO:0000256" key="1">
    <source>
        <dbReference type="ARBA" id="ARBA00006056"/>
    </source>
</evidence>
<evidence type="ECO:0000313" key="5">
    <source>
        <dbReference type="Proteomes" id="UP000255518"/>
    </source>
</evidence>
<evidence type="ECO:0000313" key="4">
    <source>
        <dbReference type="EMBL" id="STT01160.1"/>
    </source>
</evidence>
<dbReference type="EC" id="1.1.1.-" evidence="4"/>
<gene>
    <name evidence="4" type="primary">ybiC_1</name>
    <name evidence="4" type="ORF">NCTC13443_01468</name>
</gene>
<dbReference type="InterPro" id="IPR043144">
    <property type="entry name" value="Mal/L-sulf/L-lact_DH-like_ah"/>
</dbReference>
<proteinExistence type="inferred from homology"/>
<dbReference type="InterPro" id="IPR036111">
    <property type="entry name" value="Mal/L-sulfo/L-lacto_DH-like_sf"/>
</dbReference>
<dbReference type="SUPFAM" id="SSF89733">
    <property type="entry name" value="L-sulfolactate dehydrogenase-like"/>
    <property type="match status" value="1"/>
</dbReference>
<name>A0A377UV53_KLEPN</name>
<evidence type="ECO:0000256" key="3">
    <source>
        <dbReference type="SAM" id="MobiDB-lite"/>
    </source>
</evidence>
<dbReference type="PANTHER" id="PTHR11091">
    <property type="entry name" value="OXIDOREDUCTASE-RELATED"/>
    <property type="match status" value="1"/>
</dbReference>
<dbReference type="Pfam" id="PF02615">
    <property type="entry name" value="Ldh_2"/>
    <property type="match status" value="1"/>
</dbReference>
<evidence type="ECO:0000256" key="2">
    <source>
        <dbReference type="ARBA" id="ARBA00023002"/>
    </source>
</evidence>
<feature type="compositionally biased region" description="Polar residues" evidence="3">
    <location>
        <begin position="367"/>
        <end position="376"/>
    </location>
</feature>
<dbReference type="InterPro" id="IPR043143">
    <property type="entry name" value="Mal/L-sulf/L-lact_DH-like_NADP"/>
</dbReference>
<dbReference type="Gene3D" id="1.10.1530.10">
    <property type="match status" value="1"/>
</dbReference>
<protein>
    <submittedName>
        <fullName evidence="4">Ureidoglycolate/malate/sulfolactate dehydrogenase family</fullName>
        <ecNumber evidence="4">1.1.1.-</ecNumber>
    </submittedName>
</protein>